<feature type="chain" id="PRO_5025380426" description="Secreted protein" evidence="2">
    <location>
        <begin position="22"/>
        <end position="88"/>
    </location>
</feature>
<feature type="region of interest" description="Disordered" evidence="1">
    <location>
        <begin position="24"/>
        <end position="88"/>
    </location>
</feature>
<reference evidence="3" key="1">
    <citation type="journal article" date="2020" name="Stud. Mycol.">
        <title>101 Dothideomycetes genomes: a test case for predicting lifestyles and emergence of pathogens.</title>
        <authorList>
            <person name="Haridas S."/>
            <person name="Albert R."/>
            <person name="Binder M."/>
            <person name="Bloem J."/>
            <person name="Labutti K."/>
            <person name="Salamov A."/>
            <person name="Andreopoulos B."/>
            <person name="Baker S."/>
            <person name="Barry K."/>
            <person name="Bills G."/>
            <person name="Bluhm B."/>
            <person name="Cannon C."/>
            <person name="Castanera R."/>
            <person name="Culley D."/>
            <person name="Daum C."/>
            <person name="Ezra D."/>
            <person name="Gonzalez J."/>
            <person name="Henrissat B."/>
            <person name="Kuo A."/>
            <person name="Liang C."/>
            <person name="Lipzen A."/>
            <person name="Lutzoni F."/>
            <person name="Magnuson J."/>
            <person name="Mondo S."/>
            <person name="Nolan M."/>
            <person name="Ohm R."/>
            <person name="Pangilinan J."/>
            <person name="Park H.-J."/>
            <person name="Ramirez L."/>
            <person name="Alfaro M."/>
            <person name="Sun H."/>
            <person name="Tritt A."/>
            <person name="Yoshinaga Y."/>
            <person name="Zwiers L.-H."/>
            <person name="Turgeon B."/>
            <person name="Goodwin S."/>
            <person name="Spatafora J."/>
            <person name="Crous P."/>
            <person name="Grigoriev I."/>
        </authorList>
    </citation>
    <scope>NUCLEOTIDE SEQUENCE</scope>
    <source>
        <strain evidence="3">ATCC 16933</strain>
    </source>
</reference>
<evidence type="ECO:0000256" key="1">
    <source>
        <dbReference type="SAM" id="MobiDB-lite"/>
    </source>
</evidence>
<dbReference type="EMBL" id="MU001671">
    <property type="protein sequence ID" value="KAF2461662.1"/>
    <property type="molecule type" value="Genomic_DNA"/>
</dbReference>
<gene>
    <name evidence="3" type="ORF">BDY21DRAFT_332860</name>
</gene>
<evidence type="ECO:0008006" key="5">
    <source>
        <dbReference type="Google" id="ProtNLM"/>
    </source>
</evidence>
<proteinExistence type="predicted"/>
<evidence type="ECO:0000313" key="4">
    <source>
        <dbReference type="Proteomes" id="UP000799766"/>
    </source>
</evidence>
<name>A0A6A6PCY5_9PEZI</name>
<accession>A0A6A6PCY5</accession>
<dbReference type="Proteomes" id="UP000799766">
    <property type="component" value="Unassembled WGS sequence"/>
</dbReference>
<dbReference type="AlphaFoldDB" id="A0A6A6PCY5"/>
<feature type="compositionally biased region" description="Pro residues" evidence="1">
    <location>
        <begin position="33"/>
        <end position="49"/>
    </location>
</feature>
<organism evidence="3 4">
    <name type="scientific">Lineolata rhizophorae</name>
    <dbReference type="NCBI Taxonomy" id="578093"/>
    <lineage>
        <taxon>Eukaryota</taxon>
        <taxon>Fungi</taxon>
        <taxon>Dikarya</taxon>
        <taxon>Ascomycota</taxon>
        <taxon>Pezizomycotina</taxon>
        <taxon>Dothideomycetes</taxon>
        <taxon>Dothideomycetes incertae sedis</taxon>
        <taxon>Lineolatales</taxon>
        <taxon>Lineolataceae</taxon>
        <taxon>Lineolata</taxon>
    </lineage>
</organism>
<evidence type="ECO:0000256" key="2">
    <source>
        <dbReference type="SAM" id="SignalP"/>
    </source>
</evidence>
<keyword evidence="4" id="KW-1185">Reference proteome</keyword>
<evidence type="ECO:0000313" key="3">
    <source>
        <dbReference type="EMBL" id="KAF2461662.1"/>
    </source>
</evidence>
<protein>
    <recommendedName>
        <fullName evidence="5">Secreted protein</fullName>
    </recommendedName>
</protein>
<keyword evidence="2" id="KW-0732">Signal</keyword>
<sequence>MATDPGIQFLIFFHLYSSVASQGTYLSPHRPRGPLPRLPSDPPTVPRCAPPASHIPKQSASHAHLDAPMGSRKLLSGSTWPAKRVGRE</sequence>
<feature type="signal peptide" evidence="2">
    <location>
        <begin position="1"/>
        <end position="21"/>
    </location>
</feature>